<comment type="caution">
    <text evidence="2">The sequence shown here is derived from an EMBL/GenBank/DDBJ whole genome shotgun (WGS) entry which is preliminary data.</text>
</comment>
<dbReference type="Proteomes" id="UP001488838">
    <property type="component" value="Unassembled WGS sequence"/>
</dbReference>
<dbReference type="EMBL" id="JBBHLL010000756">
    <property type="protein sequence ID" value="KAK7797935.1"/>
    <property type="molecule type" value="Genomic_DNA"/>
</dbReference>
<name>A0AAW0H5X4_MYOGA</name>
<dbReference type="GO" id="GO:0016600">
    <property type="term" value="C:flotillin complex"/>
    <property type="evidence" value="ECO:0007669"/>
    <property type="project" value="TreeGrafter"/>
</dbReference>
<evidence type="ECO:0000313" key="2">
    <source>
        <dbReference type="EMBL" id="KAK7797935.1"/>
    </source>
</evidence>
<dbReference type="SUPFAM" id="SSF117892">
    <property type="entry name" value="Band 7/SPFH domain"/>
    <property type="match status" value="1"/>
</dbReference>
<evidence type="ECO:0000313" key="3">
    <source>
        <dbReference type="Proteomes" id="UP001488838"/>
    </source>
</evidence>
<gene>
    <name evidence="2" type="ORF">U0070_000477</name>
</gene>
<dbReference type="GO" id="GO:0072659">
    <property type="term" value="P:protein localization to plasma membrane"/>
    <property type="evidence" value="ECO:0007669"/>
    <property type="project" value="TreeGrafter"/>
</dbReference>
<dbReference type="GO" id="GO:0045661">
    <property type="term" value="P:regulation of myoblast differentiation"/>
    <property type="evidence" value="ECO:0007669"/>
    <property type="project" value="TreeGrafter"/>
</dbReference>
<dbReference type="PANTHER" id="PTHR13806:SF46">
    <property type="entry name" value="FLOTILLIN-1-RELATED"/>
    <property type="match status" value="1"/>
</dbReference>
<dbReference type="GO" id="GO:0005768">
    <property type="term" value="C:endosome"/>
    <property type="evidence" value="ECO:0007669"/>
    <property type="project" value="UniProtKB-SubCell"/>
</dbReference>
<dbReference type="InterPro" id="IPR027705">
    <property type="entry name" value="Flotillin_fam"/>
</dbReference>
<dbReference type="PANTHER" id="PTHR13806">
    <property type="entry name" value="FLOTILLIN-RELATED"/>
    <property type="match status" value="1"/>
</dbReference>
<proteinExistence type="inferred from homology"/>
<accession>A0AAW0H5X4</accession>
<organism evidence="2 3">
    <name type="scientific">Myodes glareolus</name>
    <name type="common">Bank vole</name>
    <name type="synonym">Clethrionomys glareolus</name>
    <dbReference type="NCBI Taxonomy" id="447135"/>
    <lineage>
        <taxon>Eukaryota</taxon>
        <taxon>Metazoa</taxon>
        <taxon>Chordata</taxon>
        <taxon>Craniata</taxon>
        <taxon>Vertebrata</taxon>
        <taxon>Euteleostomi</taxon>
        <taxon>Mammalia</taxon>
        <taxon>Eutheria</taxon>
        <taxon>Euarchontoglires</taxon>
        <taxon>Glires</taxon>
        <taxon>Rodentia</taxon>
        <taxon>Myomorpha</taxon>
        <taxon>Muroidea</taxon>
        <taxon>Cricetidae</taxon>
        <taxon>Arvicolinae</taxon>
        <taxon>Myodes</taxon>
    </lineage>
</organism>
<protein>
    <recommendedName>
        <fullName evidence="1">Flotillin</fullName>
    </recommendedName>
</protein>
<evidence type="ECO:0000256" key="1">
    <source>
        <dbReference type="RuleBase" id="RU366054"/>
    </source>
</evidence>
<dbReference type="AlphaFoldDB" id="A0AAW0H5X4"/>
<keyword evidence="1" id="KW-0472">Membrane</keyword>
<dbReference type="GO" id="GO:0002020">
    <property type="term" value="F:protease binding"/>
    <property type="evidence" value="ECO:0007669"/>
    <property type="project" value="TreeGrafter"/>
</dbReference>
<keyword evidence="3" id="KW-1185">Reference proteome</keyword>
<comment type="subcellular location">
    <subcellularLocation>
        <location evidence="1">Membrane</location>
    </subcellularLocation>
    <subcellularLocation>
        <location evidence="1">Endosome</location>
    </subcellularLocation>
</comment>
<dbReference type="InterPro" id="IPR036013">
    <property type="entry name" value="Band_7/SPFH_dom_sf"/>
</dbReference>
<reference evidence="2 3" key="1">
    <citation type="journal article" date="2023" name="bioRxiv">
        <title>Conserved and derived expression patterns and positive selection on dental genes reveal complex evolutionary context of ever-growing rodent molars.</title>
        <authorList>
            <person name="Calamari Z.T."/>
            <person name="Song A."/>
            <person name="Cohen E."/>
            <person name="Akter M."/>
            <person name="Roy R.D."/>
            <person name="Hallikas O."/>
            <person name="Christensen M.M."/>
            <person name="Li P."/>
            <person name="Marangoni P."/>
            <person name="Jernvall J."/>
            <person name="Klein O.D."/>
        </authorList>
    </citation>
    <scope>NUCLEOTIDE SEQUENCE [LARGE SCALE GENOMIC DNA]</scope>
    <source>
        <strain evidence="2">V071</strain>
    </source>
</reference>
<comment type="subunit">
    <text evidence="1">Heterooligomeric complex.</text>
</comment>
<sequence length="318" mass="35016">MTQGVTLTVTGVTQVKIMTVPSKNVQDIKNIILQTLMVHLRFILGTLALDKLVREVAAPDVGHRDLRILNRTIKDIYDKEDCLSSQTAVVQQDADIGRQNRSRVSEKLSTKKSVLDVKFMADTKITDSKRDLELPKSAFNEVVNIQTVEAQLAFELQGAWEQQKILQEQIEAVCKVCHPAEAESHRIHQIAEGKKVKQVLLAQAEAEKIHKIREIETKVIEAMGKAEVEQLKLKAEAYQKSRDAAKKALVLKAPPQIAAKTSASLTKVHEIAVLSGENSKVTSEVKRLLAGLPASIQALTSVNLSKISLIKDATGAQV</sequence>
<comment type="similarity">
    <text evidence="1">Belongs to the band 7/mec-2 family. Flotillin subfamily.</text>
</comment>